<sequence>MSLQFRTSLAVGGGVGGVGGKGPVKGGRSIKVEAAVACSNEVTVSTGGKEVRGITLSSLDKIVVGWLPGSPWPLCAPLNPDHGIVSCLQL</sequence>
<organism evidence="1 2">
    <name type="scientific">Portunus trituberculatus</name>
    <name type="common">Swimming crab</name>
    <name type="synonym">Neptunus trituberculatus</name>
    <dbReference type="NCBI Taxonomy" id="210409"/>
    <lineage>
        <taxon>Eukaryota</taxon>
        <taxon>Metazoa</taxon>
        <taxon>Ecdysozoa</taxon>
        <taxon>Arthropoda</taxon>
        <taxon>Crustacea</taxon>
        <taxon>Multicrustacea</taxon>
        <taxon>Malacostraca</taxon>
        <taxon>Eumalacostraca</taxon>
        <taxon>Eucarida</taxon>
        <taxon>Decapoda</taxon>
        <taxon>Pleocyemata</taxon>
        <taxon>Brachyura</taxon>
        <taxon>Eubrachyura</taxon>
        <taxon>Portunoidea</taxon>
        <taxon>Portunidae</taxon>
        <taxon>Portuninae</taxon>
        <taxon>Portunus</taxon>
    </lineage>
</organism>
<evidence type="ECO:0000313" key="1">
    <source>
        <dbReference type="EMBL" id="MPC97274.1"/>
    </source>
</evidence>
<comment type="caution">
    <text evidence="1">The sequence shown here is derived from an EMBL/GenBank/DDBJ whole genome shotgun (WGS) entry which is preliminary data.</text>
</comment>
<keyword evidence="2" id="KW-1185">Reference proteome</keyword>
<evidence type="ECO:0000313" key="2">
    <source>
        <dbReference type="Proteomes" id="UP000324222"/>
    </source>
</evidence>
<name>A0A5B7JY46_PORTR</name>
<gene>
    <name evidence="1" type="ORF">E2C01_092579</name>
</gene>
<dbReference type="Proteomes" id="UP000324222">
    <property type="component" value="Unassembled WGS sequence"/>
</dbReference>
<proteinExistence type="predicted"/>
<protein>
    <submittedName>
        <fullName evidence="1">Uncharacterized protein</fullName>
    </submittedName>
</protein>
<reference evidence="1 2" key="1">
    <citation type="submission" date="2019-05" db="EMBL/GenBank/DDBJ databases">
        <title>Another draft genome of Portunus trituberculatus and its Hox gene families provides insights of decapod evolution.</title>
        <authorList>
            <person name="Jeong J.-H."/>
            <person name="Song I."/>
            <person name="Kim S."/>
            <person name="Choi T."/>
            <person name="Kim D."/>
            <person name="Ryu S."/>
            <person name="Kim W."/>
        </authorList>
    </citation>
    <scope>NUCLEOTIDE SEQUENCE [LARGE SCALE GENOMIC DNA]</scope>
    <source>
        <tissue evidence="1">Muscle</tissue>
    </source>
</reference>
<dbReference type="AlphaFoldDB" id="A0A5B7JY46"/>
<accession>A0A5B7JY46</accession>
<dbReference type="EMBL" id="VSRR010109244">
    <property type="protein sequence ID" value="MPC97274.1"/>
    <property type="molecule type" value="Genomic_DNA"/>
</dbReference>